<dbReference type="STRING" id="499555.BJL86_2791"/>
<dbReference type="OrthoDB" id="3255135at2"/>
<evidence type="ECO:0000313" key="2">
    <source>
        <dbReference type="EMBL" id="HJE89823.1"/>
    </source>
</evidence>
<dbReference type="KEGG" id="dtm:BJL86_2791"/>
<dbReference type="EMBL" id="CP015961">
    <property type="protein sequence ID" value="ANI93551.1"/>
    <property type="molecule type" value="Genomic_DNA"/>
</dbReference>
<name>A0A173LPW4_9ACTN</name>
<dbReference type="InterPro" id="IPR003749">
    <property type="entry name" value="ThiS/MoaD-like"/>
</dbReference>
<dbReference type="AlphaFoldDB" id="A0A173LPW4"/>
<dbReference type="InterPro" id="IPR012675">
    <property type="entry name" value="Beta-grasp_dom_sf"/>
</dbReference>
<sequence>MAELVTQAVEVEYFAWAADTVGTESETLQVAGGTLAGVREAIVSTHGEKAVELLDACRFFVDEVLTRDLSRPHGRKVDVLPPFTGG</sequence>
<dbReference type="Proteomes" id="UP000776650">
    <property type="component" value="Unassembled WGS sequence"/>
</dbReference>
<evidence type="ECO:0000313" key="1">
    <source>
        <dbReference type="EMBL" id="ANI93551.1"/>
    </source>
</evidence>
<dbReference type="RefSeq" id="WP_067470762.1">
    <property type="nucleotide sequence ID" value="NZ_CP015961.1"/>
</dbReference>
<reference evidence="2" key="3">
    <citation type="submission" date="2021-09" db="EMBL/GenBank/DDBJ databases">
        <authorList>
            <person name="Gilroy R."/>
        </authorList>
    </citation>
    <scope>NUCLEOTIDE SEQUENCE</scope>
    <source>
        <strain evidence="2">ChiGjej1B1-18357</strain>
    </source>
</reference>
<evidence type="ECO:0000313" key="3">
    <source>
        <dbReference type="Proteomes" id="UP000186104"/>
    </source>
</evidence>
<reference evidence="1 3" key="1">
    <citation type="submission" date="2016-06" db="EMBL/GenBank/DDBJ databases">
        <title>Complete genome sequence of a saline-alkali tolerant type strain Dietzia timorensis ID05-A0528T.</title>
        <authorList>
            <person name="Wu X."/>
        </authorList>
    </citation>
    <scope>NUCLEOTIDE SEQUENCE [LARGE SCALE GENOMIC DNA]</scope>
    <source>
        <strain evidence="1 3">ID05-A0528</strain>
    </source>
</reference>
<gene>
    <name evidence="1" type="ORF">BJL86_2791</name>
    <name evidence="2" type="ORF">K8V11_02275</name>
</gene>
<dbReference type="Gene3D" id="3.10.20.30">
    <property type="match status" value="1"/>
</dbReference>
<dbReference type="EMBL" id="DYXM01000048">
    <property type="protein sequence ID" value="HJE89823.1"/>
    <property type="molecule type" value="Genomic_DNA"/>
</dbReference>
<dbReference type="Pfam" id="PF02597">
    <property type="entry name" value="ThiS"/>
    <property type="match status" value="1"/>
</dbReference>
<dbReference type="SUPFAM" id="SSF54285">
    <property type="entry name" value="MoaD/ThiS"/>
    <property type="match status" value="1"/>
</dbReference>
<dbReference type="Proteomes" id="UP000186104">
    <property type="component" value="Chromosome"/>
</dbReference>
<protein>
    <submittedName>
        <fullName evidence="2">MoaD/ThiS family protein</fullName>
    </submittedName>
</protein>
<organism evidence="1 3">
    <name type="scientific">Dietzia timorensis</name>
    <dbReference type="NCBI Taxonomy" id="499555"/>
    <lineage>
        <taxon>Bacteria</taxon>
        <taxon>Bacillati</taxon>
        <taxon>Actinomycetota</taxon>
        <taxon>Actinomycetes</taxon>
        <taxon>Mycobacteriales</taxon>
        <taxon>Dietziaceae</taxon>
        <taxon>Dietzia</taxon>
    </lineage>
</organism>
<keyword evidence="3" id="KW-1185">Reference proteome</keyword>
<dbReference type="InterPro" id="IPR016155">
    <property type="entry name" value="Mopterin_synth/thiamin_S_b"/>
</dbReference>
<accession>A0A173LPW4</accession>
<reference evidence="2" key="2">
    <citation type="journal article" date="2021" name="PeerJ">
        <title>Extensive microbial diversity within the chicken gut microbiome revealed by metagenomics and culture.</title>
        <authorList>
            <person name="Gilroy R."/>
            <person name="Ravi A."/>
            <person name="Getino M."/>
            <person name="Pursley I."/>
            <person name="Horton D.L."/>
            <person name="Alikhan N.F."/>
            <person name="Baker D."/>
            <person name="Gharbi K."/>
            <person name="Hall N."/>
            <person name="Watson M."/>
            <person name="Adriaenssens E.M."/>
            <person name="Foster-Nyarko E."/>
            <person name="Jarju S."/>
            <person name="Secka A."/>
            <person name="Antonio M."/>
            <person name="Oren A."/>
            <person name="Chaudhuri R.R."/>
            <person name="La Ragione R."/>
            <person name="Hildebrand F."/>
            <person name="Pallen M.J."/>
        </authorList>
    </citation>
    <scope>NUCLEOTIDE SEQUENCE</scope>
    <source>
        <strain evidence="2">ChiGjej1B1-18357</strain>
    </source>
</reference>
<proteinExistence type="predicted"/>